<keyword evidence="3" id="KW-1185">Reference proteome</keyword>
<gene>
    <name evidence="2" type="ORF">QJS04_geneDACA024590</name>
</gene>
<evidence type="ECO:0000313" key="2">
    <source>
        <dbReference type="EMBL" id="KAK1257259.1"/>
    </source>
</evidence>
<dbReference type="AlphaFoldDB" id="A0AAV9A112"/>
<accession>A0AAV9A112</accession>
<sequence>MPKISPGSIKAPVSNQGSSKFPGHSMLDKGKGLLKGESSKAAAVDPPHQNMGHPQRKGSYSRRFGGSNPSTKLTTESKSWAQLFPAQVISHQDKSLSLIEPLLQVGEPVVPSAEADLVEMDAH</sequence>
<protein>
    <submittedName>
        <fullName evidence="2">Uncharacterized protein</fullName>
    </submittedName>
</protein>
<comment type="caution">
    <text evidence="2">The sequence shown here is derived from an EMBL/GenBank/DDBJ whole genome shotgun (WGS) entry which is preliminary data.</text>
</comment>
<evidence type="ECO:0000313" key="3">
    <source>
        <dbReference type="Proteomes" id="UP001179952"/>
    </source>
</evidence>
<proteinExistence type="predicted"/>
<dbReference type="Proteomes" id="UP001179952">
    <property type="component" value="Unassembled WGS sequence"/>
</dbReference>
<reference evidence="2" key="1">
    <citation type="journal article" date="2023" name="Nat. Commun.">
        <title>Diploid and tetraploid genomes of Acorus and the evolution of monocots.</title>
        <authorList>
            <person name="Ma L."/>
            <person name="Liu K.W."/>
            <person name="Li Z."/>
            <person name="Hsiao Y.Y."/>
            <person name="Qi Y."/>
            <person name="Fu T."/>
            <person name="Tang G.D."/>
            <person name="Zhang D."/>
            <person name="Sun W.H."/>
            <person name="Liu D.K."/>
            <person name="Li Y."/>
            <person name="Chen G.Z."/>
            <person name="Liu X.D."/>
            <person name="Liao X.Y."/>
            <person name="Jiang Y.T."/>
            <person name="Yu X."/>
            <person name="Hao Y."/>
            <person name="Huang J."/>
            <person name="Zhao X.W."/>
            <person name="Ke S."/>
            <person name="Chen Y.Y."/>
            <person name="Wu W.L."/>
            <person name="Hsu J.L."/>
            <person name="Lin Y.F."/>
            <person name="Huang M.D."/>
            <person name="Li C.Y."/>
            <person name="Huang L."/>
            <person name="Wang Z.W."/>
            <person name="Zhao X."/>
            <person name="Zhong W.Y."/>
            <person name="Peng D.H."/>
            <person name="Ahmad S."/>
            <person name="Lan S."/>
            <person name="Zhang J.S."/>
            <person name="Tsai W.C."/>
            <person name="Van de Peer Y."/>
            <person name="Liu Z.J."/>
        </authorList>
    </citation>
    <scope>NUCLEOTIDE SEQUENCE</scope>
    <source>
        <strain evidence="2">SCP</strain>
    </source>
</reference>
<feature type="region of interest" description="Disordered" evidence="1">
    <location>
        <begin position="1"/>
        <end position="73"/>
    </location>
</feature>
<reference evidence="2" key="2">
    <citation type="submission" date="2023-06" db="EMBL/GenBank/DDBJ databases">
        <authorList>
            <person name="Ma L."/>
            <person name="Liu K.-W."/>
            <person name="Li Z."/>
            <person name="Hsiao Y.-Y."/>
            <person name="Qi Y."/>
            <person name="Fu T."/>
            <person name="Tang G."/>
            <person name="Zhang D."/>
            <person name="Sun W.-H."/>
            <person name="Liu D.-K."/>
            <person name="Li Y."/>
            <person name="Chen G.-Z."/>
            <person name="Liu X.-D."/>
            <person name="Liao X.-Y."/>
            <person name="Jiang Y.-T."/>
            <person name="Yu X."/>
            <person name="Hao Y."/>
            <person name="Huang J."/>
            <person name="Zhao X.-W."/>
            <person name="Ke S."/>
            <person name="Chen Y.-Y."/>
            <person name="Wu W.-L."/>
            <person name="Hsu J.-L."/>
            <person name="Lin Y.-F."/>
            <person name="Huang M.-D."/>
            <person name="Li C.-Y."/>
            <person name="Huang L."/>
            <person name="Wang Z.-W."/>
            <person name="Zhao X."/>
            <person name="Zhong W.-Y."/>
            <person name="Peng D.-H."/>
            <person name="Ahmad S."/>
            <person name="Lan S."/>
            <person name="Zhang J.-S."/>
            <person name="Tsai W.-C."/>
            <person name="Van De Peer Y."/>
            <person name="Liu Z.-J."/>
        </authorList>
    </citation>
    <scope>NUCLEOTIDE SEQUENCE</scope>
    <source>
        <strain evidence="2">SCP</strain>
        <tissue evidence="2">Leaves</tissue>
    </source>
</reference>
<organism evidence="2 3">
    <name type="scientific">Acorus gramineus</name>
    <name type="common">Dwarf sweet flag</name>
    <dbReference type="NCBI Taxonomy" id="55184"/>
    <lineage>
        <taxon>Eukaryota</taxon>
        <taxon>Viridiplantae</taxon>
        <taxon>Streptophyta</taxon>
        <taxon>Embryophyta</taxon>
        <taxon>Tracheophyta</taxon>
        <taxon>Spermatophyta</taxon>
        <taxon>Magnoliopsida</taxon>
        <taxon>Liliopsida</taxon>
        <taxon>Acoraceae</taxon>
        <taxon>Acorus</taxon>
    </lineage>
</organism>
<name>A0AAV9A112_ACOGR</name>
<dbReference type="EMBL" id="JAUJYN010000052">
    <property type="protein sequence ID" value="KAK1257259.1"/>
    <property type="molecule type" value="Genomic_DNA"/>
</dbReference>
<evidence type="ECO:0000256" key="1">
    <source>
        <dbReference type="SAM" id="MobiDB-lite"/>
    </source>
</evidence>